<evidence type="ECO:0000313" key="4">
    <source>
        <dbReference type="Proteomes" id="UP000217758"/>
    </source>
</evidence>
<dbReference type="KEGG" id="strg:SRT_20600"/>
<evidence type="ECO:0000256" key="1">
    <source>
        <dbReference type="SAM" id="MobiDB-lite"/>
    </source>
</evidence>
<feature type="region of interest" description="Disordered" evidence="1">
    <location>
        <begin position="54"/>
        <end position="77"/>
    </location>
</feature>
<gene>
    <name evidence="3" type="ORF">SRT_20600</name>
</gene>
<dbReference type="Proteomes" id="UP000217758">
    <property type="component" value="Chromosome"/>
</dbReference>
<organism evidence="3 4">
    <name type="scientific">Streptococcus troglodytae</name>
    <dbReference type="NCBI Taxonomy" id="1111760"/>
    <lineage>
        <taxon>Bacteria</taxon>
        <taxon>Bacillati</taxon>
        <taxon>Bacillota</taxon>
        <taxon>Bacilli</taxon>
        <taxon>Lactobacillales</taxon>
        <taxon>Streptococcaceae</taxon>
        <taxon>Streptococcus</taxon>
    </lineage>
</organism>
<reference evidence="3 4" key="1">
    <citation type="journal article" date="2016" name="Microbiol. Immunol.">
        <title>Complete genome sequence of Streptococcus troglodytae TKU31 isolated from the oral cavity of a chimpanzee (Pan troglodytes).</title>
        <authorList>
            <person name="Okamoto M."/>
            <person name="Naito M."/>
            <person name="Miyanohara M."/>
            <person name="Imai S."/>
            <person name="Nomura Y."/>
            <person name="Saito W."/>
            <person name="Momoi Y."/>
            <person name="Takada K."/>
            <person name="Miyabe-Nishiwaki T."/>
            <person name="Tomonaga M."/>
            <person name="Hanada N."/>
        </authorList>
    </citation>
    <scope>NUCLEOTIDE SEQUENCE [LARGE SCALE GENOMIC DNA]</scope>
    <source>
        <strain evidence="4">TKU 31</strain>
    </source>
</reference>
<evidence type="ECO:0000259" key="2">
    <source>
        <dbReference type="Pfam" id="PF01464"/>
    </source>
</evidence>
<sequence length="144" mass="14525">MSQDQQITSAELTSSPSEEASSEAITEVAATEPTDNANYNTAYASQAAQAANVNHNGNLTNGNTAGAAGSEAAAQMAAATGVSQSTWEYIIARESNGQVTAANGSGASGLFQTMPGWGSTATVQDQVNSAINAYKAQGLSAWGM</sequence>
<name>A0A1L7LMB7_9STRE</name>
<evidence type="ECO:0000313" key="3">
    <source>
        <dbReference type="EMBL" id="BAQ25321.1"/>
    </source>
</evidence>
<proteinExistence type="predicted"/>
<feature type="region of interest" description="Disordered" evidence="1">
    <location>
        <begin position="1"/>
        <end position="37"/>
    </location>
</feature>
<dbReference type="Gene3D" id="1.10.530.10">
    <property type="match status" value="1"/>
</dbReference>
<dbReference type="AlphaFoldDB" id="A0A1L7LMB7"/>
<feature type="compositionally biased region" description="Low complexity" evidence="1">
    <location>
        <begin position="8"/>
        <end position="37"/>
    </location>
</feature>
<keyword evidence="4" id="KW-1185">Reference proteome</keyword>
<dbReference type="Pfam" id="PF01464">
    <property type="entry name" value="SLT"/>
    <property type="match status" value="1"/>
</dbReference>
<dbReference type="InterPro" id="IPR008258">
    <property type="entry name" value="Transglycosylase_SLT_dom_1"/>
</dbReference>
<accession>A0A1L7LMB7</accession>
<dbReference type="EMBL" id="AP014612">
    <property type="protein sequence ID" value="BAQ25321.1"/>
    <property type="molecule type" value="Genomic_DNA"/>
</dbReference>
<feature type="domain" description="Transglycosylase SLT" evidence="2">
    <location>
        <begin position="74"/>
        <end position="116"/>
    </location>
</feature>
<dbReference type="SUPFAM" id="SSF53955">
    <property type="entry name" value="Lysozyme-like"/>
    <property type="match status" value="1"/>
</dbReference>
<protein>
    <submittedName>
        <fullName evidence="3">Transglycosylase</fullName>
    </submittedName>
</protein>
<dbReference type="InterPro" id="IPR023346">
    <property type="entry name" value="Lysozyme-like_dom_sf"/>
</dbReference>